<sequence length="94" mass="11239">MWVSYSPCTYMGCPERKTKDNRRLWCLKELERRTGRRVRFKATVWSYRSWKLFHGIISNDDQTDGREPRMRTTKRKAGGWEVKWEVISEGPASP</sequence>
<gene>
    <name evidence="1" type="ORF">AK812_SmicGene282</name>
</gene>
<proteinExistence type="predicted"/>
<evidence type="ECO:0000313" key="1">
    <source>
        <dbReference type="EMBL" id="OLQ15431.1"/>
    </source>
</evidence>
<accession>A0A1Q9F6Y8</accession>
<dbReference type="EMBL" id="LSRX01000003">
    <property type="protein sequence ID" value="OLQ15431.1"/>
    <property type="molecule type" value="Genomic_DNA"/>
</dbReference>
<protein>
    <submittedName>
        <fullName evidence="1">Uncharacterized protein</fullName>
    </submittedName>
</protein>
<keyword evidence="2" id="KW-1185">Reference proteome</keyword>
<evidence type="ECO:0000313" key="2">
    <source>
        <dbReference type="Proteomes" id="UP000186817"/>
    </source>
</evidence>
<dbReference type="Proteomes" id="UP000186817">
    <property type="component" value="Unassembled WGS sequence"/>
</dbReference>
<comment type="caution">
    <text evidence="1">The sequence shown here is derived from an EMBL/GenBank/DDBJ whole genome shotgun (WGS) entry which is preliminary data.</text>
</comment>
<reference evidence="1 2" key="1">
    <citation type="submission" date="2016-02" db="EMBL/GenBank/DDBJ databases">
        <title>Genome analysis of coral dinoflagellate symbionts highlights evolutionary adaptations to a symbiotic lifestyle.</title>
        <authorList>
            <person name="Aranda M."/>
            <person name="Li Y."/>
            <person name="Liew Y.J."/>
            <person name="Baumgarten S."/>
            <person name="Simakov O."/>
            <person name="Wilson M."/>
            <person name="Piel J."/>
            <person name="Ashoor H."/>
            <person name="Bougouffa S."/>
            <person name="Bajic V.B."/>
            <person name="Ryu T."/>
            <person name="Ravasi T."/>
            <person name="Bayer T."/>
            <person name="Micklem G."/>
            <person name="Kim H."/>
            <person name="Bhak J."/>
            <person name="Lajeunesse T.C."/>
            <person name="Voolstra C.R."/>
        </authorList>
    </citation>
    <scope>NUCLEOTIDE SEQUENCE [LARGE SCALE GENOMIC DNA]</scope>
    <source>
        <strain evidence="1 2">CCMP2467</strain>
    </source>
</reference>
<dbReference type="AlphaFoldDB" id="A0A1Q9F6Y8"/>
<name>A0A1Q9F6Y8_SYMMI</name>
<organism evidence="1 2">
    <name type="scientific">Symbiodinium microadriaticum</name>
    <name type="common">Dinoflagellate</name>
    <name type="synonym">Zooxanthella microadriatica</name>
    <dbReference type="NCBI Taxonomy" id="2951"/>
    <lineage>
        <taxon>Eukaryota</taxon>
        <taxon>Sar</taxon>
        <taxon>Alveolata</taxon>
        <taxon>Dinophyceae</taxon>
        <taxon>Suessiales</taxon>
        <taxon>Symbiodiniaceae</taxon>
        <taxon>Symbiodinium</taxon>
    </lineage>
</organism>